<dbReference type="EMBL" id="FOIQ01000005">
    <property type="protein sequence ID" value="SEW19070.1"/>
    <property type="molecule type" value="Genomic_DNA"/>
</dbReference>
<dbReference type="Proteomes" id="UP000199373">
    <property type="component" value="Unassembled WGS sequence"/>
</dbReference>
<sequence>MKRFEQHRFVGRRTVMLVLAVLLAMPMAAQYYRSSRYTRHGHSNYHRSYSEIYYGLRLGVNVATVNSDDPFLDGGSGQTGLGVGMTIGFQLAPASPLFLETGLSYMEKGGEGRYEHAKFTYGLNYLEIPLVMKYAYAVDRDFSIQPFFGGYMGVGVSGKIKDFGVRKAYSSFDDEGFKRMDAGLRLGCGVQYDHLYAELGYDIGLANISHDYFDTSHTGCFFANIGVNF</sequence>
<evidence type="ECO:0000313" key="2">
    <source>
        <dbReference type="EMBL" id="SEW19070.1"/>
    </source>
</evidence>
<evidence type="ECO:0000259" key="1">
    <source>
        <dbReference type="Pfam" id="PF13568"/>
    </source>
</evidence>
<organism evidence="2 3">
    <name type="scientific">Prevotella aff. ruminicola Tc2-24</name>
    <dbReference type="NCBI Taxonomy" id="81582"/>
    <lineage>
        <taxon>Bacteria</taxon>
        <taxon>Pseudomonadati</taxon>
        <taxon>Bacteroidota</taxon>
        <taxon>Bacteroidia</taxon>
        <taxon>Bacteroidales</taxon>
        <taxon>Prevotellaceae</taxon>
        <taxon>Prevotella</taxon>
    </lineage>
</organism>
<name>A0A1I0PX23_9BACT</name>
<evidence type="ECO:0000313" key="3">
    <source>
        <dbReference type="Proteomes" id="UP000199373"/>
    </source>
</evidence>
<gene>
    <name evidence="2" type="ORF">SAMN04487850_2020</name>
</gene>
<keyword evidence="3" id="KW-1185">Reference proteome</keyword>
<proteinExistence type="predicted"/>
<dbReference type="AlphaFoldDB" id="A0A1I0PX23"/>
<accession>A0A1I0PX23</accession>
<reference evidence="2 3" key="1">
    <citation type="submission" date="2016-10" db="EMBL/GenBank/DDBJ databases">
        <authorList>
            <person name="de Groot N.N."/>
        </authorList>
    </citation>
    <scope>NUCLEOTIDE SEQUENCE [LARGE SCALE GENOMIC DNA]</scope>
    <source>
        <strain evidence="2 3">TC2-24</strain>
    </source>
</reference>
<dbReference type="InterPro" id="IPR025665">
    <property type="entry name" value="Beta-barrel_OMP_2"/>
</dbReference>
<protein>
    <submittedName>
        <fullName evidence="2">Outer membrane protein beta-barrel domain-containing protein</fullName>
    </submittedName>
</protein>
<feature type="domain" description="Outer membrane protein beta-barrel" evidence="1">
    <location>
        <begin position="50"/>
        <end position="208"/>
    </location>
</feature>
<dbReference type="Pfam" id="PF13568">
    <property type="entry name" value="OMP_b-brl_2"/>
    <property type="match status" value="1"/>
</dbReference>